<dbReference type="HOGENOM" id="CLU_962065_0_0_2"/>
<dbReference type="AlphaFoldDB" id="A0A0E3LUG3"/>
<proteinExistence type="predicted"/>
<accession>A0A0E3LUG3</accession>
<dbReference type="EMBL" id="CP009512">
    <property type="protein sequence ID" value="AKB65221.1"/>
    <property type="molecule type" value="Genomic_DNA"/>
</dbReference>
<dbReference type="PANTHER" id="PTHR39337">
    <property type="entry name" value="BLR5642 PROTEIN"/>
    <property type="match status" value="1"/>
</dbReference>
<dbReference type="KEGG" id="mmj:MSMAS_2025"/>
<name>A0A0E3LUG3_METMZ</name>
<organism evidence="1 2">
    <name type="scientific">Methanosarcina mazei S-6</name>
    <dbReference type="NCBI Taxonomy" id="213585"/>
    <lineage>
        <taxon>Archaea</taxon>
        <taxon>Methanobacteriati</taxon>
        <taxon>Methanobacteriota</taxon>
        <taxon>Stenosarchaea group</taxon>
        <taxon>Methanomicrobia</taxon>
        <taxon>Methanosarcinales</taxon>
        <taxon>Methanosarcinaceae</taxon>
        <taxon>Methanosarcina</taxon>
    </lineage>
</organism>
<dbReference type="RefSeq" id="WP_011034590.1">
    <property type="nucleotide sequence ID" value="NZ_CP009512.1"/>
</dbReference>
<protein>
    <recommendedName>
        <fullName evidence="3">DUF488 domain-containing protein</fullName>
    </recommendedName>
</protein>
<evidence type="ECO:0008006" key="3">
    <source>
        <dbReference type="Google" id="ProtNLM"/>
    </source>
</evidence>
<dbReference type="Pfam" id="PF04343">
    <property type="entry name" value="DUF488"/>
    <property type="match status" value="1"/>
</dbReference>
<evidence type="ECO:0000313" key="2">
    <source>
        <dbReference type="Proteomes" id="UP000033097"/>
    </source>
</evidence>
<dbReference type="STRING" id="213585.MSMAS_2025"/>
<evidence type="ECO:0000313" key="1">
    <source>
        <dbReference type="EMBL" id="AKB65221.1"/>
    </source>
</evidence>
<dbReference type="PATRIC" id="fig|213585.10.peg.2578"/>
<gene>
    <name evidence="1" type="ORF">MSMAS_2025</name>
</gene>
<dbReference type="Proteomes" id="UP000033097">
    <property type="component" value="Chromosome"/>
</dbReference>
<dbReference type="GeneID" id="24851662"/>
<reference evidence="1 2" key="1">
    <citation type="submission" date="2014-07" db="EMBL/GenBank/DDBJ databases">
        <title>Methanogenic archaea and the global carbon cycle.</title>
        <authorList>
            <person name="Henriksen J.R."/>
            <person name="Luke J."/>
            <person name="Reinhart S."/>
            <person name="Benedict M.N."/>
            <person name="Youngblut N.D."/>
            <person name="Metcalf M.E."/>
            <person name="Whitaker R.J."/>
            <person name="Metcalf W.W."/>
        </authorList>
    </citation>
    <scope>NUCLEOTIDE SEQUENCE [LARGE SCALE GENOMIC DNA]</scope>
    <source>
        <strain evidence="1 2">S-6</strain>
    </source>
</reference>
<dbReference type="PANTHER" id="PTHR39337:SF1">
    <property type="entry name" value="BLR5642 PROTEIN"/>
    <property type="match status" value="1"/>
</dbReference>
<sequence length="287" mass="33947">MKNLNHRQRALLYTIDKLHERGLSSRFMIVKSLFLSSHVEKIDKLIKFYHFFPHHYGPFSNVCYSDISRLQKEGYILEKEKKFELTEKGKEALKGIDPKATLKINRVVKKFNSDKEIMEYVYRKFPDYTIKSKLLPCQDVNMRDPGLFTVGYEGRDVDLFLNILIKNDIDVLIDVRKNPFSMKFDFTKNSLKNYLEHSEIRYLHIPELGIEGEKRKDLLTLKDYEKLFEDYQKTTIKDNPELLDKITELSRSHRVALMCFEADVNMCHRGVIARNITQKENVEVLNI</sequence>
<dbReference type="InterPro" id="IPR007438">
    <property type="entry name" value="DUF488"/>
</dbReference>